<feature type="chain" id="PRO_5046471101" evidence="3">
    <location>
        <begin position="18"/>
        <end position="352"/>
    </location>
</feature>
<dbReference type="Pfam" id="PF13180">
    <property type="entry name" value="PDZ_2"/>
    <property type="match status" value="1"/>
</dbReference>
<proteinExistence type="predicted"/>
<reference evidence="5 6" key="1">
    <citation type="submission" date="2023-07" db="EMBL/GenBank/DDBJ databases">
        <title>Sorghum-associated microbial communities from plants grown in Nebraska, USA.</title>
        <authorList>
            <person name="Schachtman D."/>
        </authorList>
    </citation>
    <scope>NUCLEOTIDE SEQUENCE [LARGE SCALE GENOMIC DNA]</scope>
    <source>
        <strain evidence="5 6">584</strain>
    </source>
</reference>
<sequence length="352" mass="35584">MRRVRSLLIVPVLLALAACNTAGSGSPIGGALPLSLNPLLVKVMPAVINIQVRGSVRPNAEMLRDPDMRRYFGGEKEKSFRSVGSGVIVDAAKGLVVTSAHVVEDATEIGVTLGDGSEVPAQVVGSAPDIDIAVLRIPARGLTQLPVDDSYAPKVGDFVVAIGNPFGLGQTASLGIISATGRSGLGIEGYEDFIQTDAAINPGSSGGALINLEGRLVGINTAILSPSGANAGIGFAIPMHMVKNSIDQITQFGSVSRARLGVAIEDLTAAKAASRGIGVTRGALVTGIVPGTVAASAGLKVGDVVTALDGHPIDGATALRNAVGLMRPQTSVTLTVVRGKDTLSVPVALGGQ</sequence>
<dbReference type="PRINTS" id="PR00834">
    <property type="entry name" value="PROTEASES2C"/>
</dbReference>
<accession>A0ABU1JU48</accession>
<dbReference type="PANTHER" id="PTHR43343:SF3">
    <property type="entry name" value="PROTEASE DO-LIKE 8, CHLOROPLASTIC"/>
    <property type="match status" value="1"/>
</dbReference>
<dbReference type="InterPro" id="IPR001940">
    <property type="entry name" value="Peptidase_S1C"/>
</dbReference>
<feature type="signal peptide" evidence="3">
    <location>
        <begin position="1"/>
        <end position="17"/>
    </location>
</feature>
<organism evidence="5 6">
    <name type="scientific">Inquilinus ginsengisoli</name>
    <dbReference type="NCBI Taxonomy" id="363840"/>
    <lineage>
        <taxon>Bacteria</taxon>
        <taxon>Pseudomonadati</taxon>
        <taxon>Pseudomonadota</taxon>
        <taxon>Alphaproteobacteria</taxon>
        <taxon>Rhodospirillales</taxon>
        <taxon>Rhodospirillaceae</taxon>
        <taxon>Inquilinus</taxon>
    </lineage>
</organism>
<gene>
    <name evidence="5" type="ORF">E9232_004688</name>
</gene>
<evidence type="ECO:0000259" key="4">
    <source>
        <dbReference type="PROSITE" id="PS50106"/>
    </source>
</evidence>
<dbReference type="EMBL" id="JAVDPW010000008">
    <property type="protein sequence ID" value="MDR6292150.1"/>
    <property type="molecule type" value="Genomic_DNA"/>
</dbReference>
<comment type="caution">
    <text evidence="5">The sequence shown here is derived from an EMBL/GenBank/DDBJ whole genome shotgun (WGS) entry which is preliminary data.</text>
</comment>
<keyword evidence="6" id="KW-1185">Reference proteome</keyword>
<keyword evidence="2 5" id="KW-0378">Hydrolase</keyword>
<dbReference type="Proteomes" id="UP001262410">
    <property type="component" value="Unassembled WGS sequence"/>
</dbReference>
<dbReference type="InterPro" id="IPR001478">
    <property type="entry name" value="PDZ"/>
</dbReference>
<dbReference type="Gene3D" id="2.30.42.10">
    <property type="match status" value="1"/>
</dbReference>
<dbReference type="RefSeq" id="WP_309797999.1">
    <property type="nucleotide sequence ID" value="NZ_JAVDPW010000008.1"/>
</dbReference>
<evidence type="ECO:0000313" key="5">
    <source>
        <dbReference type="EMBL" id="MDR6292150.1"/>
    </source>
</evidence>
<dbReference type="Pfam" id="PF13365">
    <property type="entry name" value="Trypsin_2"/>
    <property type="match status" value="1"/>
</dbReference>
<evidence type="ECO:0000256" key="3">
    <source>
        <dbReference type="SAM" id="SignalP"/>
    </source>
</evidence>
<dbReference type="SUPFAM" id="SSF50494">
    <property type="entry name" value="Trypsin-like serine proteases"/>
    <property type="match status" value="1"/>
</dbReference>
<dbReference type="SUPFAM" id="SSF50156">
    <property type="entry name" value="PDZ domain-like"/>
    <property type="match status" value="1"/>
</dbReference>
<evidence type="ECO:0000256" key="1">
    <source>
        <dbReference type="ARBA" id="ARBA00022670"/>
    </source>
</evidence>
<dbReference type="EC" id="3.4.21.-" evidence="5"/>
<dbReference type="InterPro" id="IPR051201">
    <property type="entry name" value="Chloro_Bact_Ser_Proteases"/>
</dbReference>
<dbReference type="PROSITE" id="PS51257">
    <property type="entry name" value="PROKAR_LIPOPROTEIN"/>
    <property type="match status" value="1"/>
</dbReference>
<keyword evidence="3" id="KW-0732">Signal</keyword>
<keyword evidence="1 5" id="KW-0645">Protease</keyword>
<feature type="domain" description="PDZ" evidence="4">
    <location>
        <begin position="261"/>
        <end position="340"/>
    </location>
</feature>
<dbReference type="SMART" id="SM00228">
    <property type="entry name" value="PDZ"/>
    <property type="match status" value="1"/>
</dbReference>
<dbReference type="GO" id="GO:0008233">
    <property type="term" value="F:peptidase activity"/>
    <property type="evidence" value="ECO:0007669"/>
    <property type="project" value="UniProtKB-KW"/>
</dbReference>
<evidence type="ECO:0000256" key="2">
    <source>
        <dbReference type="ARBA" id="ARBA00022801"/>
    </source>
</evidence>
<dbReference type="InterPro" id="IPR036034">
    <property type="entry name" value="PDZ_sf"/>
</dbReference>
<protein>
    <submittedName>
        <fullName evidence="5">Serine protease DegQ</fullName>
        <ecNumber evidence="5">3.4.21.-</ecNumber>
    </submittedName>
</protein>
<dbReference type="GO" id="GO:0006508">
    <property type="term" value="P:proteolysis"/>
    <property type="evidence" value="ECO:0007669"/>
    <property type="project" value="UniProtKB-KW"/>
</dbReference>
<dbReference type="Gene3D" id="2.40.10.120">
    <property type="match status" value="1"/>
</dbReference>
<dbReference type="PROSITE" id="PS50106">
    <property type="entry name" value="PDZ"/>
    <property type="match status" value="1"/>
</dbReference>
<dbReference type="PANTHER" id="PTHR43343">
    <property type="entry name" value="PEPTIDASE S12"/>
    <property type="match status" value="1"/>
</dbReference>
<dbReference type="InterPro" id="IPR009003">
    <property type="entry name" value="Peptidase_S1_PA"/>
</dbReference>
<evidence type="ECO:0000313" key="6">
    <source>
        <dbReference type="Proteomes" id="UP001262410"/>
    </source>
</evidence>
<name>A0ABU1JU48_9PROT</name>